<evidence type="ECO:0000313" key="3">
    <source>
        <dbReference type="Proteomes" id="UP000308530"/>
    </source>
</evidence>
<accession>A0ABX6QQ53</accession>
<gene>
    <name evidence="2" type="ORF">FE840_014480</name>
</gene>
<name>A0ABX6QQ53_9HYPH</name>
<proteinExistence type="predicted"/>
<evidence type="ECO:0000256" key="1">
    <source>
        <dbReference type="SAM" id="Phobius"/>
    </source>
</evidence>
<dbReference type="EMBL" id="CP058350">
    <property type="protein sequence ID" value="QLF70648.1"/>
    <property type="molecule type" value="Genomic_DNA"/>
</dbReference>
<dbReference type="RefSeq" id="WP_138286203.1">
    <property type="nucleotide sequence ID" value="NZ_CP058350.1"/>
</dbReference>
<evidence type="ECO:0008006" key="4">
    <source>
        <dbReference type="Google" id="ProtNLM"/>
    </source>
</evidence>
<keyword evidence="1" id="KW-0472">Membrane</keyword>
<feature type="transmembrane region" description="Helical" evidence="1">
    <location>
        <begin position="48"/>
        <end position="67"/>
    </location>
</feature>
<keyword evidence="3" id="KW-1185">Reference proteome</keyword>
<dbReference type="Proteomes" id="UP000308530">
    <property type="component" value="Chromosome"/>
</dbReference>
<organism evidence="2 3">
    <name type="scientific">Peteryoungia desertarenae</name>
    <dbReference type="NCBI Taxonomy" id="1813451"/>
    <lineage>
        <taxon>Bacteria</taxon>
        <taxon>Pseudomonadati</taxon>
        <taxon>Pseudomonadota</taxon>
        <taxon>Alphaproteobacteria</taxon>
        <taxon>Hyphomicrobiales</taxon>
        <taxon>Rhizobiaceae</taxon>
        <taxon>Peteryoungia</taxon>
    </lineage>
</organism>
<evidence type="ECO:0000313" key="2">
    <source>
        <dbReference type="EMBL" id="QLF70648.1"/>
    </source>
</evidence>
<keyword evidence="1" id="KW-0812">Transmembrane</keyword>
<sequence length="1134" mass="122674">MAEIRGEKLRFRKRDIVPLEALPSAQVDDPLIVHCPPRRSVPRRFFRFFVGFLGLWLVAFAGLYAVVESGALDKALAERAAVALNSSVGDGLRADIGSTAIRFSSLFDISVEARDVQLVNDDSNDLVAVTKSVRLVLEPLALLGGNFSVREIVADGVALDAALLPEREPLNLTGFRIDALPALLTEAFDSLDDMKDFIGQRGLDRMRIGGLEIAAKSVSGRPLTIGVEDLAMERGVDGSLSIFGAVSINGQQTDLTILSTTVGDETRSLTMRIADLRVTPFLLRRDSQGNPRQGLDGQAEILVTAKKGVAGQEPLLSFQIRSEDAQFYSDGHSSELTRADLRLSYDYSKNTLELRDSVAEFGPMVMPLSGGFIDLDRLPEGAGKGPGFGIDLLVTGGLASVPAAGEQPFLFDLKAFGRYLADEKQLDLDQLAVATPHGTMEGFLGMRFGGTGPEVRFEAAIEHMKTVAIKQLWPFWIADKPRDWVLENVFGGTVKNANISVIIPQNRLSIEPRPLQLDEDELKISFEIEDARMNVAGDIPPLRDMNARFDMVGAQLAVAIQSAASYFPSGRVVNVEAGAFSIDDVYQKPLMADISLAMAGNADAVAELASFRPIAALERTEFSVADFTGQVRGNAQLRVGLIQSQNPPDTVWNASLMLDDVDVAKPFDGRKVEDFAGKLALDAEAMRIEGAAKVDGIDMDIVLVEPVHDKSATKPERVVSMALDNRERRKLVPGLDDLIDGEIGVRLTRRNPERQSVEVDLRRANLNLPWIGWSKGQGIAAKAKFDVVTRGDENQIDRFVLDGDGFYGEGAFVVGPDGLKSANFGKIQLSPGDNLALTVRENKGAYSISVSGAQVDARALIKELKRPASEDATKADRISVRVEAQIDRVVGFGDETLSGVSLLYSATGGKPTSLDFSGVTRSSQAVVAKLRPVDGLNQVSVTSSDAGAVSRFADLYARVLGGLLNLKLNQTQTGSWYGNIDLRNFQINNEERLQSIVSTPTGQDGRSLNSAVRRDIDVSSARFQRGFARLLFSEGTLSVENGIVRGEQIGASFQGVVRDASGRIDLTGTFMPAYGLNRLFGELPIIGAILGNGSDRGLLGITFKLTGPTERPNLIINPLSIIAPGVFRQIFEFR</sequence>
<reference evidence="2 3" key="1">
    <citation type="submission" date="2020-06" db="EMBL/GenBank/DDBJ databases">
        <title>Genome sequence of Rhizobium sp strain ADMK78.</title>
        <authorList>
            <person name="Rahi P."/>
        </authorList>
    </citation>
    <scope>NUCLEOTIDE SEQUENCE [LARGE SCALE GENOMIC DNA]</scope>
    <source>
        <strain evidence="2 3">ADMK78</strain>
    </source>
</reference>
<keyword evidence="1" id="KW-1133">Transmembrane helix</keyword>
<protein>
    <recommendedName>
        <fullName evidence="4">DUF3971 domain-containing protein</fullName>
    </recommendedName>
</protein>